<keyword evidence="7" id="KW-0406">Ion transport</keyword>
<dbReference type="EMBL" id="JBHUDD010000026">
    <property type="protein sequence ID" value="MFD1508233.1"/>
    <property type="molecule type" value="Genomic_DNA"/>
</dbReference>
<keyword evidence="5 9" id="KW-0812">Transmembrane</keyword>
<feature type="transmembrane region" description="Helical" evidence="9">
    <location>
        <begin position="12"/>
        <end position="32"/>
    </location>
</feature>
<evidence type="ECO:0000256" key="4">
    <source>
        <dbReference type="ARBA" id="ARBA00022475"/>
    </source>
</evidence>
<reference evidence="11" key="1">
    <citation type="journal article" date="2019" name="Int. J. Syst. Evol. Microbiol.">
        <title>The Global Catalogue of Microorganisms (GCM) 10K type strain sequencing project: providing services to taxonomists for standard genome sequencing and annotation.</title>
        <authorList>
            <consortium name="The Broad Institute Genomics Platform"/>
            <consortium name="The Broad Institute Genome Sequencing Center for Infectious Disease"/>
            <person name="Wu L."/>
            <person name="Ma J."/>
        </authorList>
    </citation>
    <scope>NUCLEOTIDE SEQUENCE [LARGE SCALE GENOMIC DNA]</scope>
    <source>
        <strain evidence="11">CGMCC 1.12477</strain>
    </source>
</reference>
<accession>A0ABW4EA82</accession>
<evidence type="ECO:0000256" key="6">
    <source>
        <dbReference type="ARBA" id="ARBA00022989"/>
    </source>
</evidence>
<feature type="transmembrane region" description="Helical" evidence="9">
    <location>
        <begin position="413"/>
        <end position="437"/>
    </location>
</feature>
<feature type="transmembrane region" description="Helical" evidence="9">
    <location>
        <begin position="280"/>
        <end position="299"/>
    </location>
</feature>
<feature type="transmembrane region" description="Helical" evidence="9">
    <location>
        <begin position="133"/>
        <end position="154"/>
    </location>
</feature>
<keyword evidence="3" id="KW-0813">Transport</keyword>
<evidence type="ECO:0000256" key="5">
    <source>
        <dbReference type="ARBA" id="ARBA00022692"/>
    </source>
</evidence>
<feature type="transmembrane region" description="Helical" evidence="9">
    <location>
        <begin position="195"/>
        <end position="218"/>
    </location>
</feature>
<feature type="transmembrane region" description="Helical" evidence="9">
    <location>
        <begin position="474"/>
        <end position="497"/>
    </location>
</feature>
<evidence type="ECO:0000256" key="7">
    <source>
        <dbReference type="ARBA" id="ARBA00023065"/>
    </source>
</evidence>
<name>A0ABW4EA82_9RHOB</name>
<evidence type="ECO:0000313" key="11">
    <source>
        <dbReference type="Proteomes" id="UP001597186"/>
    </source>
</evidence>
<evidence type="ECO:0000313" key="10">
    <source>
        <dbReference type="EMBL" id="MFD1508233.1"/>
    </source>
</evidence>
<feature type="transmembrane region" description="Helical" evidence="9">
    <location>
        <begin position="70"/>
        <end position="91"/>
    </location>
</feature>
<comment type="subcellular location">
    <subcellularLocation>
        <location evidence="1">Cell membrane</location>
        <topology evidence="1">Multi-pass membrane protein</topology>
    </subcellularLocation>
</comment>
<keyword evidence="4" id="KW-1003">Cell membrane</keyword>
<evidence type="ECO:0000256" key="8">
    <source>
        <dbReference type="ARBA" id="ARBA00023136"/>
    </source>
</evidence>
<dbReference type="Proteomes" id="UP001597186">
    <property type="component" value="Unassembled WGS sequence"/>
</dbReference>
<feature type="transmembrane region" description="Helical" evidence="9">
    <location>
        <begin position="354"/>
        <end position="381"/>
    </location>
</feature>
<feature type="transmembrane region" description="Helical" evidence="9">
    <location>
        <begin position="311"/>
        <end position="334"/>
    </location>
</feature>
<comment type="similarity">
    <text evidence="2">Belongs to the TrkH potassium transport family.</text>
</comment>
<gene>
    <name evidence="10" type="ORF">ACFTOW_02295</name>
</gene>
<proteinExistence type="inferred from homology"/>
<protein>
    <submittedName>
        <fullName evidence="10">TrkH family potassium uptake protein</fullName>
    </submittedName>
</protein>
<keyword evidence="6 9" id="KW-1133">Transmembrane helix</keyword>
<keyword evidence="11" id="KW-1185">Reference proteome</keyword>
<keyword evidence="8 9" id="KW-0472">Membrane</keyword>
<comment type="caution">
    <text evidence="10">The sequence shown here is derived from an EMBL/GenBank/DDBJ whole genome shotgun (WGS) entry which is preliminary data.</text>
</comment>
<evidence type="ECO:0000256" key="3">
    <source>
        <dbReference type="ARBA" id="ARBA00022448"/>
    </source>
</evidence>
<sequence>MRARIAEQPLFLLMMGISALAMYLPALHALYLDNEREARAFFYPGTLLLLLTVLIAIARAGRQSKQRSEMWNLAALFAGFTVLPLMLAVPFYEALRTTTFLNAYYEMVSSLTTTGATLFAPERLSPSLHFWRALVGWLGGLLMWVAAAAVMAPLSLGGFEVTASGEPGQTDTGGAWGEVDPQTRILRVASHLTPVYAGLTLALWVMLLMGGDVPLVAISHAMSVMATSGISPVGGVEGASSGLGGEMVMALFMLFALSRVTFSGDTLVGAKVSVLKDSEFRLGLVLALSIPLVLFLRHWSGAYEFDEIDNLTSALSALWGGVFTVLSMLTTTGFASSDWAAAQNWSGLQTPGLILLGVAMIGGGVATTAGGVKLLRVWALYLQGLREMERLVHPSSVGRSGAGSRRLRRQGAYIAWIFFMLFAITVTLFTLIMAWIVEDVQQALVLTIAALSTTGPLVTLASETPITLVDLSMAGKLVMCAGMVLGRLETLAFIALLTSDLWRR</sequence>
<feature type="transmembrane region" description="Helical" evidence="9">
    <location>
        <begin position="239"/>
        <end position="260"/>
    </location>
</feature>
<evidence type="ECO:0000256" key="2">
    <source>
        <dbReference type="ARBA" id="ARBA00009137"/>
    </source>
</evidence>
<evidence type="ECO:0000256" key="9">
    <source>
        <dbReference type="SAM" id="Phobius"/>
    </source>
</evidence>
<dbReference type="PANTHER" id="PTHR32024">
    <property type="entry name" value="TRK SYSTEM POTASSIUM UPTAKE PROTEIN TRKG-RELATED"/>
    <property type="match status" value="1"/>
</dbReference>
<dbReference type="PANTHER" id="PTHR32024:SF2">
    <property type="entry name" value="TRK SYSTEM POTASSIUM UPTAKE PROTEIN TRKG-RELATED"/>
    <property type="match status" value="1"/>
</dbReference>
<dbReference type="Pfam" id="PF02386">
    <property type="entry name" value="TrkH"/>
    <property type="match status" value="1"/>
</dbReference>
<dbReference type="InterPro" id="IPR003445">
    <property type="entry name" value="Cat_transpt"/>
</dbReference>
<organism evidence="10 11">
    <name type="scientific">Lacimonas salitolerans</name>
    <dbReference type="NCBI Taxonomy" id="1323750"/>
    <lineage>
        <taxon>Bacteria</taxon>
        <taxon>Pseudomonadati</taxon>
        <taxon>Pseudomonadota</taxon>
        <taxon>Alphaproteobacteria</taxon>
        <taxon>Rhodobacterales</taxon>
        <taxon>Paracoccaceae</taxon>
        <taxon>Lacimonas</taxon>
    </lineage>
</organism>
<feature type="transmembrane region" description="Helical" evidence="9">
    <location>
        <begin position="38"/>
        <end position="58"/>
    </location>
</feature>
<dbReference type="RefSeq" id="WP_379912653.1">
    <property type="nucleotide sequence ID" value="NZ_JBHUDD010000026.1"/>
</dbReference>
<evidence type="ECO:0000256" key="1">
    <source>
        <dbReference type="ARBA" id="ARBA00004651"/>
    </source>
</evidence>